<feature type="compositionally biased region" description="Polar residues" evidence="1">
    <location>
        <begin position="644"/>
        <end position="664"/>
    </location>
</feature>
<comment type="caution">
    <text evidence="2">The sequence shown here is derived from an EMBL/GenBank/DDBJ whole genome shotgun (WGS) entry which is preliminary data.</text>
</comment>
<feature type="compositionally biased region" description="Low complexity" evidence="1">
    <location>
        <begin position="417"/>
        <end position="428"/>
    </location>
</feature>
<dbReference type="Proteomes" id="UP001390339">
    <property type="component" value="Unassembled WGS sequence"/>
</dbReference>
<accession>A0ABR2JIC3</accession>
<feature type="compositionally biased region" description="Low complexity" evidence="1">
    <location>
        <begin position="211"/>
        <end position="223"/>
    </location>
</feature>
<feature type="compositionally biased region" description="Polar residues" evidence="1">
    <location>
        <begin position="879"/>
        <end position="889"/>
    </location>
</feature>
<dbReference type="EMBL" id="JAPCWZ010000002">
    <property type="protein sequence ID" value="KAK8877564.1"/>
    <property type="molecule type" value="Genomic_DNA"/>
</dbReference>
<feature type="compositionally biased region" description="Polar residues" evidence="1">
    <location>
        <begin position="1076"/>
        <end position="1103"/>
    </location>
</feature>
<keyword evidence="3" id="KW-1185">Reference proteome</keyword>
<feature type="compositionally biased region" description="Low complexity" evidence="1">
    <location>
        <begin position="614"/>
        <end position="630"/>
    </location>
</feature>
<feature type="region of interest" description="Disordered" evidence="1">
    <location>
        <begin position="754"/>
        <end position="923"/>
    </location>
</feature>
<evidence type="ECO:0000313" key="3">
    <source>
        <dbReference type="Proteomes" id="UP001390339"/>
    </source>
</evidence>
<evidence type="ECO:0000313" key="2">
    <source>
        <dbReference type="EMBL" id="KAK8877564.1"/>
    </source>
</evidence>
<feature type="compositionally biased region" description="Polar residues" evidence="1">
    <location>
        <begin position="78"/>
        <end position="90"/>
    </location>
</feature>
<feature type="compositionally biased region" description="Basic and acidic residues" evidence="1">
    <location>
        <begin position="320"/>
        <end position="333"/>
    </location>
</feature>
<feature type="compositionally biased region" description="Polar residues" evidence="1">
    <location>
        <begin position="201"/>
        <end position="210"/>
    </location>
</feature>
<feature type="region of interest" description="Disordered" evidence="1">
    <location>
        <begin position="43"/>
        <end position="703"/>
    </location>
</feature>
<feature type="region of interest" description="Disordered" evidence="1">
    <location>
        <begin position="1076"/>
        <end position="1112"/>
    </location>
</feature>
<feature type="compositionally biased region" description="Basic and acidic residues" evidence="1">
    <location>
        <begin position="287"/>
        <end position="299"/>
    </location>
</feature>
<feature type="compositionally biased region" description="Polar residues" evidence="1">
    <location>
        <begin position="129"/>
        <end position="144"/>
    </location>
</feature>
<feature type="compositionally biased region" description="Polar residues" evidence="1">
    <location>
        <begin position="690"/>
        <end position="700"/>
    </location>
</feature>
<sequence length="1156" mass="121369">MDGTYGNIYPGRNASPMTPGTPTAYQTNINRTKTRKWVEAKVQNYDGDDWGDDYDVEEEPEEPPPPTTRPTGLRQPGQGATESTPVTSPYGQAPISHAAGPRAMPTPSHVRKTSSTGLRTPSGAPPLHVQTQPHQTNFPNEQQGYGSGSGDTSGLPSSVANAPNRYVADPSSPQQPAPARQNPSAPTYPGRAEQTGPVMSPSAQTRGRATSSSGQASANPSSARFPPRKSSMSRSDMPDPADISRPRSGSRPGSSSGSARPWVDQRTNSPGQAANTSKPLPFVRPADIYRRMEEEKSRTSMDSSRPSLDSNDGGAMRSPTAERRRGSLDRDDPVSDASRGLKTTLAPVAERKSEYGMDGLLSKSSNNMPDMSRAQQPAEGTKDNYISDEQSRLNKLELQSSRRLSVSPQLPNLSRMSGFGDDFFSSGSIPGATSEAQPQYFVENPDPISGPHGASNAQTAASDQPHRAPSLLEGPALGTSQGSKESAGNTASTLPTESNTMAASSGSGATPNKKDSETSKASRPSIPGGWVTETTIAGSETATPMENSGLPTRQLSPPQEEVSPVTESGKEDLVPTTAVKQAQPLDTTPKIAPQNDGFGGATGKHNQDVANEVAPASSASHAAPLSLPPLQTSGPEDLSHLQRETTSNSASTMSQPEPSPSQFVPTAPLNPRRGETSEGNFVATMPPRNLTMSSIETSSPDETDRLRDDIMKSLNASPVHSGGLLGPSSGSLAGAALARESTYLSDVYDDYLGPAEDKSLQETGQAIRDAGKDNQPLYQAPPQVESQPPSIPAPAPSTQAPVKTERAPTFKRRFSWEGGGPEEVSTSPTPEANAPFFGADTSQDPAKSSTTISQPTASATVEPSAAPTPAVHIDPDNGGTMSHQVSMVSSRGPEGLGVSGLEPPSPVSILSNRKSLASPGFDHSKRLSLADEKSLMEESSQPPSPPHAQHPALFQAPEQETMADTTTPEPASAPAPTTHLHTSSIHPQIMTWREILSLPTLPMRAEAFEKTRVQYSEMESGLSNWLQHMQSSAEGGNAAGSETNLPLAGASGPMQSPTSAGGQEPYYQQYLNASNPNLASAPQPGLTRQTTGGNMLQQQSSSGFGAPNQLGAKSKELLHTAAGFGNKATKSGIKSGMKLFNKGKSKFRGGGGDKDF</sequence>
<proteinExistence type="predicted"/>
<feature type="region of interest" description="Disordered" evidence="1">
    <location>
        <begin position="932"/>
        <end position="951"/>
    </location>
</feature>
<feature type="compositionally biased region" description="Polar residues" evidence="1">
    <location>
        <begin position="362"/>
        <end position="375"/>
    </location>
</feature>
<name>A0ABR2JIC3_9PEZI</name>
<protein>
    <submittedName>
        <fullName evidence="2">Uncharacterized protein</fullName>
    </submittedName>
</protein>
<feature type="region of interest" description="Disordered" evidence="1">
    <location>
        <begin position="1031"/>
        <end position="1064"/>
    </location>
</feature>
<gene>
    <name evidence="2" type="ORF">PGQ11_002510</name>
</gene>
<feature type="region of interest" description="Disordered" evidence="1">
    <location>
        <begin position="1"/>
        <end position="28"/>
    </location>
</feature>
<feature type="compositionally biased region" description="Polar residues" evidence="1">
    <location>
        <begin position="532"/>
        <end position="557"/>
    </location>
</feature>
<organism evidence="2 3">
    <name type="scientific">Apiospora arundinis</name>
    <dbReference type="NCBI Taxonomy" id="335852"/>
    <lineage>
        <taxon>Eukaryota</taxon>
        <taxon>Fungi</taxon>
        <taxon>Dikarya</taxon>
        <taxon>Ascomycota</taxon>
        <taxon>Pezizomycotina</taxon>
        <taxon>Sordariomycetes</taxon>
        <taxon>Xylariomycetidae</taxon>
        <taxon>Amphisphaeriales</taxon>
        <taxon>Apiosporaceae</taxon>
        <taxon>Apiospora</taxon>
    </lineage>
</organism>
<feature type="compositionally biased region" description="Low complexity" evidence="1">
    <location>
        <begin position="963"/>
        <end position="978"/>
    </location>
</feature>
<feature type="compositionally biased region" description="Polar residues" evidence="1">
    <location>
        <begin position="265"/>
        <end position="278"/>
    </location>
</feature>
<feature type="compositionally biased region" description="Low complexity" evidence="1">
    <location>
        <begin position="170"/>
        <end position="185"/>
    </location>
</feature>
<feature type="compositionally biased region" description="Polar residues" evidence="1">
    <location>
        <begin position="840"/>
        <end position="861"/>
    </location>
</feature>
<feature type="compositionally biased region" description="Low complexity" evidence="1">
    <location>
        <begin position="246"/>
        <end position="261"/>
    </location>
</feature>
<feature type="compositionally biased region" description="Polar residues" evidence="1">
    <location>
        <begin position="300"/>
        <end position="310"/>
    </location>
</feature>
<feature type="region of interest" description="Disordered" evidence="1">
    <location>
        <begin position="960"/>
        <end position="986"/>
    </location>
</feature>
<feature type="compositionally biased region" description="Polar residues" evidence="1">
    <location>
        <begin position="152"/>
        <end position="161"/>
    </location>
</feature>
<feature type="compositionally biased region" description="Polar residues" evidence="1">
    <location>
        <begin position="15"/>
        <end position="28"/>
    </location>
</feature>
<feature type="compositionally biased region" description="Acidic residues" evidence="1">
    <location>
        <begin position="46"/>
        <end position="62"/>
    </location>
</feature>
<feature type="compositionally biased region" description="Polar residues" evidence="1">
    <location>
        <begin position="397"/>
        <end position="415"/>
    </location>
</feature>
<reference evidence="2 3" key="1">
    <citation type="journal article" date="2024" name="IMA Fungus">
        <title>Apiospora arundinis, a panoply of carbohydrate-active enzymes and secondary metabolites.</title>
        <authorList>
            <person name="Sorensen T."/>
            <person name="Petersen C."/>
            <person name="Muurmann A.T."/>
            <person name="Christiansen J.V."/>
            <person name="Brundto M.L."/>
            <person name="Overgaard C.K."/>
            <person name="Boysen A.T."/>
            <person name="Wollenberg R.D."/>
            <person name="Larsen T.O."/>
            <person name="Sorensen J.L."/>
            <person name="Nielsen K.L."/>
            <person name="Sondergaard T.E."/>
        </authorList>
    </citation>
    <scope>NUCLEOTIDE SEQUENCE [LARGE SCALE GENOMIC DNA]</scope>
    <source>
        <strain evidence="2 3">AAU 773</strain>
    </source>
</reference>
<feature type="compositionally biased region" description="Polar residues" evidence="1">
    <location>
        <begin position="1031"/>
        <end position="1044"/>
    </location>
</feature>
<feature type="compositionally biased region" description="Polar residues" evidence="1">
    <location>
        <begin position="478"/>
        <end position="510"/>
    </location>
</feature>
<evidence type="ECO:0000256" key="1">
    <source>
        <dbReference type="SAM" id="MobiDB-lite"/>
    </source>
</evidence>